<dbReference type="EMBL" id="FLRE01000073">
    <property type="protein sequence ID" value="SBT34229.1"/>
    <property type="molecule type" value="Genomic_DNA"/>
</dbReference>
<accession>A0A1A8YQH6</accession>
<name>A0A1A8YQH6_PLAOA</name>
<sequence length="97" mass="11029">MSLYHPPLSCREGNLFCCNLGERRQRGKEAKGQRGKEAKGQRGKGAKGLLTNLEETPYRLGVLDVRRLRRNGSNVMRSHVPVRISIHILYIHGEYLS</sequence>
<dbReference type="Proteomes" id="UP000078550">
    <property type="component" value="Unassembled WGS sequence"/>
</dbReference>
<dbReference type="EMBL" id="FLRD01000059">
    <property type="protein sequence ID" value="SBT33818.1"/>
    <property type="molecule type" value="Genomic_DNA"/>
</dbReference>
<keyword evidence="5" id="KW-1185">Reference proteome</keyword>
<evidence type="ECO:0000256" key="1">
    <source>
        <dbReference type="SAM" id="MobiDB-lite"/>
    </source>
</evidence>
<protein>
    <submittedName>
        <fullName evidence="2">Uncharacterized protein</fullName>
    </submittedName>
</protein>
<dbReference type="Proteomes" id="UP000078555">
    <property type="component" value="Unassembled WGS sequence"/>
</dbReference>
<feature type="region of interest" description="Disordered" evidence="1">
    <location>
        <begin position="24"/>
        <end position="48"/>
    </location>
</feature>
<proteinExistence type="predicted"/>
<organism evidence="2 5">
    <name type="scientific">Plasmodium ovale wallikeri</name>
    <dbReference type="NCBI Taxonomy" id="864142"/>
    <lineage>
        <taxon>Eukaryota</taxon>
        <taxon>Sar</taxon>
        <taxon>Alveolata</taxon>
        <taxon>Apicomplexa</taxon>
        <taxon>Aconoidasida</taxon>
        <taxon>Haemosporida</taxon>
        <taxon>Plasmodiidae</taxon>
        <taxon>Plasmodium</taxon>
        <taxon>Plasmodium (Plasmodium)</taxon>
    </lineage>
</organism>
<evidence type="ECO:0000313" key="2">
    <source>
        <dbReference type="EMBL" id="SBT33818.1"/>
    </source>
</evidence>
<evidence type="ECO:0000313" key="4">
    <source>
        <dbReference type="Proteomes" id="UP000078550"/>
    </source>
</evidence>
<evidence type="ECO:0000313" key="5">
    <source>
        <dbReference type="Proteomes" id="UP000078555"/>
    </source>
</evidence>
<evidence type="ECO:0000313" key="3">
    <source>
        <dbReference type="EMBL" id="SBT34229.1"/>
    </source>
</evidence>
<reference evidence="2" key="1">
    <citation type="submission" date="2016-05" db="EMBL/GenBank/DDBJ databases">
        <authorList>
            <person name="Lavstsen T."/>
            <person name="Jespersen J.S."/>
        </authorList>
    </citation>
    <scope>NUCLEOTIDE SEQUENCE [LARGE SCALE GENOMIC DNA]</scope>
</reference>
<dbReference type="AlphaFoldDB" id="A0A1A8YQH6"/>
<feature type="compositionally biased region" description="Basic and acidic residues" evidence="1">
    <location>
        <begin position="24"/>
        <end position="40"/>
    </location>
</feature>
<reference evidence="4 5" key="2">
    <citation type="submission" date="2016-05" db="EMBL/GenBank/DDBJ databases">
        <authorList>
            <person name="Naeem Raeece"/>
        </authorList>
    </citation>
    <scope>NUCLEOTIDE SEQUENCE [LARGE SCALE GENOMIC DNA]</scope>
</reference>
<gene>
    <name evidence="2" type="ORF">POVWA1_018980</name>
    <name evidence="3" type="ORF">POVWA2_018880</name>
</gene>